<evidence type="ECO:0000313" key="1">
    <source>
        <dbReference type="EMBL" id="MBX53007.1"/>
    </source>
</evidence>
<reference evidence="1" key="1">
    <citation type="submission" date="2018-02" db="EMBL/GenBank/DDBJ databases">
        <title>Rhizophora mucronata_Transcriptome.</title>
        <authorList>
            <person name="Meera S.P."/>
            <person name="Sreeshan A."/>
            <person name="Augustine A."/>
        </authorList>
    </citation>
    <scope>NUCLEOTIDE SEQUENCE</scope>
    <source>
        <tissue evidence="1">Leaf</tissue>
    </source>
</reference>
<protein>
    <submittedName>
        <fullName evidence="1">Uncharacterized protein</fullName>
    </submittedName>
</protein>
<accession>A0A2P2PE42</accession>
<organism evidence="1">
    <name type="scientific">Rhizophora mucronata</name>
    <name type="common">Asiatic mangrove</name>
    <dbReference type="NCBI Taxonomy" id="61149"/>
    <lineage>
        <taxon>Eukaryota</taxon>
        <taxon>Viridiplantae</taxon>
        <taxon>Streptophyta</taxon>
        <taxon>Embryophyta</taxon>
        <taxon>Tracheophyta</taxon>
        <taxon>Spermatophyta</taxon>
        <taxon>Magnoliopsida</taxon>
        <taxon>eudicotyledons</taxon>
        <taxon>Gunneridae</taxon>
        <taxon>Pentapetalae</taxon>
        <taxon>rosids</taxon>
        <taxon>fabids</taxon>
        <taxon>Malpighiales</taxon>
        <taxon>Rhizophoraceae</taxon>
        <taxon>Rhizophora</taxon>
    </lineage>
</organism>
<dbReference type="EMBL" id="GGEC01072523">
    <property type="protein sequence ID" value="MBX53007.1"/>
    <property type="molecule type" value="Transcribed_RNA"/>
</dbReference>
<name>A0A2P2PE42_RHIMU</name>
<sequence length="11" mass="1267">MINQLAMVSLF</sequence>
<proteinExistence type="predicted"/>